<comment type="cofactor">
    <cofactor evidence="1">
        <name>Mn(2+)</name>
        <dbReference type="ChEBI" id="CHEBI:29035"/>
    </cofactor>
</comment>
<dbReference type="PANTHER" id="PTHR12318">
    <property type="entry name" value="TESTOSTERONE-REGULATED PROTEIN RP2"/>
    <property type="match status" value="1"/>
</dbReference>
<accession>A0A4V3WTC1</accession>
<name>A0A4V3WTC1_9MICO</name>
<evidence type="ECO:0000313" key="8">
    <source>
        <dbReference type="EMBL" id="THG31337.1"/>
    </source>
</evidence>
<protein>
    <submittedName>
        <fullName evidence="8">NUDIX hydrolase</fullName>
    </submittedName>
</protein>
<evidence type="ECO:0000256" key="1">
    <source>
        <dbReference type="ARBA" id="ARBA00001936"/>
    </source>
</evidence>
<comment type="caution">
    <text evidence="8">The sequence shown here is derived from an EMBL/GenBank/DDBJ whole genome shotgun (WGS) entry which is preliminary data.</text>
</comment>
<keyword evidence="4 8" id="KW-0378">Hydrolase</keyword>
<reference evidence="8 9" key="1">
    <citation type="submission" date="2019-04" db="EMBL/GenBank/DDBJ databases">
        <authorList>
            <person name="Jiang L."/>
        </authorList>
    </citation>
    <scope>NUCLEOTIDE SEQUENCE [LARGE SCALE GENOMIC DNA]</scope>
    <source>
        <strain evidence="8 9">YIM 131861</strain>
    </source>
</reference>
<keyword evidence="6" id="KW-0464">Manganese</keyword>
<dbReference type="OrthoDB" id="7183442at2"/>
<dbReference type="InterPro" id="IPR015797">
    <property type="entry name" value="NUDIX_hydrolase-like_dom_sf"/>
</dbReference>
<keyword evidence="5" id="KW-0460">Magnesium</keyword>
<dbReference type="PANTHER" id="PTHR12318:SF0">
    <property type="entry name" value="ACYL-COENZYME A DIPHOSPHATASE NUDT19"/>
    <property type="match status" value="1"/>
</dbReference>
<dbReference type="SUPFAM" id="SSF55811">
    <property type="entry name" value="Nudix"/>
    <property type="match status" value="1"/>
</dbReference>
<dbReference type="EMBL" id="SSSN01000011">
    <property type="protein sequence ID" value="THG31337.1"/>
    <property type="molecule type" value="Genomic_DNA"/>
</dbReference>
<proteinExistence type="predicted"/>
<dbReference type="PROSITE" id="PS51462">
    <property type="entry name" value="NUDIX"/>
    <property type="match status" value="1"/>
</dbReference>
<dbReference type="Proteomes" id="UP000307380">
    <property type="component" value="Unassembled WGS sequence"/>
</dbReference>
<dbReference type="CDD" id="cd18870">
    <property type="entry name" value="NUDIX_AcylCoAdiphos_Nudt19"/>
    <property type="match status" value="1"/>
</dbReference>
<sequence>MTNQAPAADGLAATVVLLRASTDAGAPEVLMLERPDRGSFAGAWVFPGGSVDLEDYSAPADVSAGVRETRDDGALRRAAVRETLEETGLVLAEGDLVALARWHPPVQAPKRLLTSFFAAEAPAGDVVVSPHEAVGYEWISPSDALERHAAGEMLLYPPTWVTLHTLVGAGGVDDTLDAARTRGAQEFAARFGVGGKVVFWDGDVAYADDAVLDDEGGRHRLDMRACPWTYTRTSG</sequence>
<keyword evidence="9" id="KW-1185">Reference proteome</keyword>
<dbReference type="InterPro" id="IPR000086">
    <property type="entry name" value="NUDIX_hydrolase_dom"/>
</dbReference>
<dbReference type="RefSeq" id="WP_136425104.1">
    <property type="nucleotide sequence ID" value="NZ_SSSN01000011.1"/>
</dbReference>
<dbReference type="Pfam" id="PF00293">
    <property type="entry name" value="NUDIX"/>
    <property type="match status" value="1"/>
</dbReference>
<organism evidence="8 9">
    <name type="scientific">Orlajensenia flava</name>
    <dbReference type="NCBI Taxonomy" id="2565934"/>
    <lineage>
        <taxon>Bacteria</taxon>
        <taxon>Bacillati</taxon>
        <taxon>Actinomycetota</taxon>
        <taxon>Actinomycetes</taxon>
        <taxon>Micrococcales</taxon>
        <taxon>Microbacteriaceae</taxon>
        <taxon>Orlajensenia</taxon>
    </lineage>
</organism>
<dbReference type="Gene3D" id="3.90.79.10">
    <property type="entry name" value="Nucleoside Triphosphate Pyrophosphohydrolase"/>
    <property type="match status" value="2"/>
</dbReference>
<feature type="domain" description="Nudix hydrolase" evidence="7">
    <location>
        <begin position="8"/>
        <end position="161"/>
    </location>
</feature>
<evidence type="ECO:0000313" key="9">
    <source>
        <dbReference type="Proteomes" id="UP000307380"/>
    </source>
</evidence>
<evidence type="ECO:0000256" key="3">
    <source>
        <dbReference type="ARBA" id="ARBA00022723"/>
    </source>
</evidence>
<comment type="cofactor">
    <cofactor evidence="2">
        <name>Mg(2+)</name>
        <dbReference type="ChEBI" id="CHEBI:18420"/>
    </cofactor>
</comment>
<dbReference type="GO" id="GO:0046872">
    <property type="term" value="F:metal ion binding"/>
    <property type="evidence" value="ECO:0007669"/>
    <property type="project" value="UniProtKB-KW"/>
</dbReference>
<keyword evidence="3" id="KW-0479">Metal-binding</keyword>
<dbReference type="GO" id="GO:0016818">
    <property type="term" value="F:hydrolase activity, acting on acid anhydrides, in phosphorus-containing anhydrides"/>
    <property type="evidence" value="ECO:0007669"/>
    <property type="project" value="InterPro"/>
</dbReference>
<evidence type="ECO:0000256" key="4">
    <source>
        <dbReference type="ARBA" id="ARBA00022801"/>
    </source>
</evidence>
<dbReference type="AlphaFoldDB" id="A0A4V3WTC1"/>
<evidence type="ECO:0000259" key="7">
    <source>
        <dbReference type="PROSITE" id="PS51462"/>
    </source>
</evidence>
<evidence type="ECO:0000256" key="6">
    <source>
        <dbReference type="ARBA" id="ARBA00023211"/>
    </source>
</evidence>
<evidence type="ECO:0000256" key="5">
    <source>
        <dbReference type="ARBA" id="ARBA00022842"/>
    </source>
</evidence>
<gene>
    <name evidence="8" type="ORF">E6C70_13675</name>
</gene>
<evidence type="ECO:0000256" key="2">
    <source>
        <dbReference type="ARBA" id="ARBA00001946"/>
    </source>
</evidence>
<dbReference type="InterPro" id="IPR039121">
    <property type="entry name" value="NUDT19"/>
</dbReference>